<dbReference type="AlphaFoldDB" id="A0AA38WL22"/>
<evidence type="ECO:0000313" key="2">
    <source>
        <dbReference type="Proteomes" id="UP001172457"/>
    </source>
</evidence>
<sequence>MWEKKRAQMWEKKRAETSKRVEIDTWSNCLIESRNRALTKNPRLIESRNRALTKNPRLIESRNRVMKRVNFIKQAWFGVTRHFGTKETPVTNNESVRGGNNSKELSCKYTREVKKSLNKGTMLMERALQSHMVEDDDEEVFGAEIPYLRSDKHGIFLINPKASVFELLFIDFECMTGVKQWFLY</sequence>
<reference evidence="1" key="1">
    <citation type="submission" date="2023-03" db="EMBL/GenBank/DDBJ databases">
        <title>Chromosome-scale reference genome and RAD-based genetic map of yellow starthistle (Centaurea solstitialis) reveal putative structural variation and QTLs associated with invader traits.</title>
        <authorList>
            <person name="Reatini B."/>
            <person name="Cang F.A."/>
            <person name="Jiang Q."/>
            <person name="Mckibben M.T.W."/>
            <person name="Barker M.S."/>
            <person name="Rieseberg L.H."/>
            <person name="Dlugosch K.M."/>
        </authorList>
    </citation>
    <scope>NUCLEOTIDE SEQUENCE</scope>
    <source>
        <strain evidence="1">CAN-66</strain>
        <tissue evidence="1">Leaf</tissue>
    </source>
</reference>
<comment type="caution">
    <text evidence="1">The sequence shown here is derived from an EMBL/GenBank/DDBJ whole genome shotgun (WGS) entry which is preliminary data.</text>
</comment>
<dbReference type="Proteomes" id="UP001172457">
    <property type="component" value="Chromosome 4"/>
</dbReference>
<evidence type="ECO:0000313" key="1">
    <source>
        <dbReference type="EMBL" id="KAJ9553729.1"/>
    </source>
</evidence>
<proteinExistence type="predicted"/>
<organism evidence="1 2">
    <name type="scientific">Centaurea solstitialis</name>
    <name type="common">yellow star-thistle</name>
    <dbReference type="NCBI Taxonomy" id="347529"/>
    <lineage>
        <taxon>Eukaryota</taxon>
        <taxon>Viridiplantae</taxon>
        <taxon>Streptophyta</taxon>
        <taxon>Embryophyta</taxon>
        <taxon>Tracheophyta</taxon>
        <taxon>Spermatophyta</taxon>
        <taxon>Magnoliopsida</taxon>
        <taxon>eudicotyledons</taxon>
        <taxon>Gunneridae</taxon>
        <taxon>Pentapetalae</taxon>
        <taxon>asterids</taxon>
        <taxon>campanulids</taxon>
        <taxon>Asterales</taxon>
        <taxon>Asteraceae</taxon>
        <taxon>Carduoideae</taxon>
        <taxon>Cardueae</taxon>
        <taxon>Centaureinae</taxon>
        <taxon>Centaurea</taxon>
    </lineage>
</organism>
<protein>
    <submittedName>
        <fullName evidence="1">Uncharacterized protein</fullName>
    </submittedName>
</protein>
<keyword evidence="2" id="KW-1185">Reference proteome</keyword>
<gene>
    <name evidence="1" type="ORF">OSB04_017774</name>
</gene>
<accession>A0AA38WL22</accession>
<name>A0AA38WL22_9ASTR</name>
<dbReference type="EMBL" id="JARYMX010000004">
    <property type="protein sequence ID" value="KAJ9553729.1"/>
    <property type="molecule type" value="Genomic_DNA"/>
</dbReference>